<evidence type="ECO:0000313" key="6">
    <source>
        <dbReference type="Proteomes" id="UP000433050"/>
    </source>
</evidence>
<evidence type="ECO:0000256" key="1">
    <source>
        <dbReference type="ARBA" id="ARBA00012528"/>
    </source>
</evidence>
<evidence type="ECO:0000256" key="3">
    <source>
        <dbReference type="SAM" id="Phobius"/>
    </source>
</evidence>
<dbReference type="AlphaFoldDB" id="A0A5S9P799"/>
<feature type="transmembrane region" description="Helical" evidence="3">
    <location>
        <begin position="62"/>
        <end position="81"/>
    </location>
</feature>
<dbReference type="PANTHER" id="PTHR45138:SF9">
    <property type="entry name" value="DIGUANYLATE CYCLASE DGCM-RELATED"/>
    <property type="match status" value="1"/>
</dbReference>
<evidence type="ECO:0000313" key="5">
    <source>
        <dbReference type="EMBL" id="CAA0099449.1"/>
    </source>
</evidence>
<keyword evidence="3" id="KW-1133">Transmembrane helix</keyword>
<feature type="domain" description="GGDEF" evidence="4">
    <location>
        <begin position="247"/>
        <end position="388"/>
    </location>
</feature>
<dbReference type="InterPro" id="IPR029787">
    <property type="entry name" value="Nucleotide_cyclase"/>
</dbReference>
<name>A0A5S9P799_9HYPH</name>
<keyword evidence="6" id="KW-1185">Reference proteome</keyword>
<feature type="transmembrane region" description="Helical" evidence="3">
    <location>
        <begin position="119"/>
        <end position="138"/>
    </location>
</feature>
<comment type="catalytic activity">
    <reaction evidence="2">
        <text>2 GTP = 3',3'-c-di-GMP + 2 diphosphate</text>
        <dbReference type="Rhea" id="RHEA:24898"/>
        <dbReference type="ChEBI" id="CHEBI:33019"/>
        <dbReference type="ChEBI" id="CHEBI:37565"/>
        <dbReference type="ChEBI" id="CHEBI:58805"/>
        <dbReference type="EC" id="2.7.7.65"/>
    </reaction>
</comment>
<dbReference type="InterPro" id="IPR050469">
    <property type="entry name" value="Diguanylate_Cyclase"/>
</dbReference>
<accession>A0A5S9P799</accession>
<dbReference type="NCBIfam" id="TIGR00254">
    <property type="entry name" value="GGDEF"/>
    <property type="match status" value="1"/>
</dbReference>
<feature type="transmembrane region" description="Helical" evidence="3">
    <location>
        <begin position="150"/>
        <end position="169"/>
    </location>
</feature>
<proteinExistence type="predicted"/>
<feature type="transmembrane region" description="Helical" evidence="3">
    <location>
        <begin position="6"/>
        <end position="29"/>
    </location>
</feature>
<organism evidence="5 6">
    <name type="scientific">Starkeya nomas</name>
    <dbReference type="NCBI Taxonomy" id="2666134"/>
    <lineage>
        <taxon>Bacteria</taxon>
        <taxon>Pseudomonadati</taxon>
        <taxon>Pseudomonadota</taxon>
        <taxon>Alphaproteobacteria</taxon>
        <taxon>Hyphomicrobiales</taxon>
        <taxon>Xanthobacteraceae</taxon>
        <taxon>Starkeya</taxon>
    </lineage>
</organism>
<dbReference type="GO" id="GO:1902201">
    <property type="term" value="P:negative regulation of bacterial-type flagellum-dependent cell motility"/>
    <property type="evidence" value="ECO:0007669"/>
    <property type="project" value="TreeGrafter"/>
</dbReference>
<dbReference type="GO" id="GO:0005886">
    <property type="term" value="C:plasma membrane"/>
    <property type="evidence" value="ECO:0007669"/>
    <property type="project" value="TreeGrafter"/>
</dbReference>
<dbReference type="PROSITE" id="PS50887">
    <property type="entry name" value="GGDEF"/>
    <property type="match status" value="1"/>
</dbReference>
<sequence length="392" mass="42662">MLLDPWTLWLVVLVVGMLLAGSMLFVWLLTPEETALIYWAAFTGFLVAGVSAGMARGLIPDFVSIELGNAAILFAYGVMWCGLRRFDRRRPCLGYAFVAPVLWIALCQLPAFGESVGNRVMLISALIGVLVTLSLVQARRGWVVPSQPRLAVFVLLVVVLVLNLARIPLASTQVSDNQLVIFTHPRNAIIGLVAIGITIFLNCALVLLVRERAELIHRSAARRDELTGLLNRRGFAELATLCCMGAGPISLMLLDLDHFKQVNDRFGHATGDRVLVAFAQALRLNLRQADIVARIGGEEFAVLLPGATETAALQAAERIRSGFQSTINELGEEALHCSCSIGVAHTPLPPVEVDTMARARLEMLQRRADGALYEAKSNGRNRVAVAPFSLVH</sequence>
<evidence type="ECO:0000259" key="4">
    <source>
        <dbReference type="PROSITE" id="PS50887"/>
    </source>
</evidence>
<dbReference type="EMBL" id="CACSAS010000001">
    <property type="protein sequence ID" value="CAA0099449.1"/>
    <property type="molecule type" value="Genomic_DNA"/>
</dbReference>
<protein>
    <recommendedName>
        <fullName evidence="1">diguanylate cyclase</fullName>
        <ecNumber evidence="1">2.7.7.65</ecNumber>
    </recommendedName>
</protein>
<dbReference type="FunFam" id="3.30.70.270:FF:000001">
    <property type="entry name" value="Diguanylate cyclase domain protein"/>
    <property type="match status" value="1"/>
</dbReference>
<dbReference type="EC" id="2.7.7.65" evidence="1"/>
<dbReference type="CDD" id="cd01949">
    <property type="entry name" value="GGDEF"/>
    <property type="match status" value="1"/>
</dbReference>
<dbReference type="Proteomes" id="UP000433050">
    <property type="component" value="Unassembled WGS sequence"/>
</dbReference>
<dbReference type="InterPro" id="IPR043128">
    <property type="entry name" value="Rev_trsase/Diguanyl_cyclase"/>
</dbReference>
<reference evidence="5 6" key="1">
    <citation type="submission" date="2019-12" db="EMBL/GenBank/DDBJ databases">
        <authorList>
            <person name="Reyes-Prieto M."/>
        </authorList>
    </citation>
    <scope>NUCLEOTIDE SEQUENCE [LARGE SCALE GENOMIC DNA]</scope>
    <source>
        <strain evidence="5">HF14-78462</strain>
    </source>
</reference>
<keyword evidence="3" id="KW-0472">Membrane</keyword>
<dbReference type="InterPro" id="IPR000160">
    <property type="entry name" value="GGDEF_dom"/>
</dbReference>
<dbReference type="Gene3D" id="3.30.70.270">
    <property type="match status" value="1"/>
</dbReference>
<feature type="transmembrane region" description="Helical" evidence="3">
    <location>
        <begin position="189"/>
        <end position="209"/>
    </location>
</feature>
<feature type="transmembrane region" description="Helical" evidence="3">
    <location>
        <begin position="36"/>
        <end position="56"/>
    </location>
</feature>
<evidence type="ECO:0000256" key="2">
    <source>
        <dbReference type="ARBA" id="ARBA00034247"/>
    </source>
</evidence>
<dbReference type="SMART" id="SM00267">
    <property type="entry name" value="GGDEF"/>
    <property type="match status" value="1"/>
</dbReference>
<feature type="transmembrane region" description="Helical" evidence="3">
    <location>
        <begin position="93"/>
        <end position="113"/>
    </location>
</feature>
<gene>
    <name evidence="5" type="ORF">STARVERO_02442</name>
</gene>
<dbReference type="GO" id="GO:0043709">
    <property type="term" value="P:cell adhesion involved in single-species biofilm formation"/>
    <property type="evidence" value="ECO:0007669"/>
    <property type="project" value="TreeGrafter"/>
</dbReference>
<keyword evidence="3" id="KW-0812">Transmembrane</keyword>
<dbReference type="Pfam" id="PF00990">
    <property type="entry name" value="GGDEF"/>
    <property type="match status" value="1"/>
</dbReference>
<dbReference type="PANTHER" id="PTHR45138">
    <property type="entry name" value="REGULATORY COMPONENTS OF SENSORY TRANSDUCTION SYSTEM"/>
    <property type="match status" value="1"/>
</dbReference>
<dbReference type="SUPFAM" id="SSF55073">
    <property type="entry name" value="Nucleotide cyclase"/>
    <property type="match status" value="1"/>
</dbReference>
<dbReference type="GO" id="GO:0052621">
    <property type="term" value="F:diguanylate cyclase activity"/>
    <property type="evidence" value="ECO:0007669"/>
    <property type="project" value="UniProtKB-EC"/>
</dbReference>